<feature type="transmembrane region" description="Helical" evidence="1">
    <location>
        <begin position="153"/>
        <end position="175"/>
    </location>
</feature>
<organism evidence="2 3">
    <name type="scientific">Clydaea vesicula</name>
    <dbReference type="NCBI Taxonomy" id="447962"/>
    <lineage>
        <taxon>Eukaryota</taxon>
        <taxon>Fungi</taxon>
        <taxon>Fungi incertae sedis</taxon>
        <taxon>Chytridiomycota</taxon>
        <taxon>Chytridiomycota incertae sedis</taxon>
        <taxon>Chytridiomycetes</taxon>
        <taxon>Lobulomycetales</taxon>
        <taxon>Lobulomycetaceae</taxon>
        <taxon>Clydaea</taxon>
    </lineage>
</organism>
<reference evidence="2" key="1">
    <citation type="submission" date="2020-05" db="EMBL/GenBank/DDBJ databases">
        <title>Phylogenomic resolution of chytrid fungi.</title>
        <authorList>
            <person name="Stajich J.E."/>
            <person name="Amses K."/>
            <person name="Simmons R."/>
            <person name="Seto K."/>
            <person name="Myers J."/>
            <person name="Bonds A."/>
            <person name="Quandt C.A."/>
            <person name="Barry K."/>
            <person name="Liu P."/>
            <person name="Grigoriev I."/>
            <person name="Longcore J.E."/>
            <person name="James T.Y."/>
        </authorList>
    </citation>
    <scope>NUCLEOTIDE SEQUENCE</scope>
    <source>
        <strain evidence="2">JEL0476</strain>
    </source>
</reference>
<keyword evidence="3" id="KW-1185">Reference proteome</keyword>
<protein>
    <submittedName>
        <fullName evidence="2">Uncharacterized protein</fullName>
    </submittedName>
</protein>
<sequence>MTKNSYGYMDLGERARKLSEKKRTKSISMLVFFLSISVILTLLALFTPTLYTTTTSAAGFFSNCTSSNLINCRTIKLIAFIEVLSMVLNSYLVFHLFYSLKVMKPLSLTDPSIIRLKSGLFLHLISILMQCVGLILLFKFAEFGKDVVHGSSLPLLFSSALATFISFVSLIVVIVGSVKEAKKVFHSARTTVVRGVNEMKRMSSLDFAQFRKEFQVTSVVPPKETHTFTKPEFQLDANTFVA</sequence>
<feature type="transmembrane region" description="Helical" evidence="1">
    <location>
        <begin position="119"/>
        <end position="141"/>
    </location>
</feature>
<keyword evidence="1" id="KW-0812">Transmembrane</keyword>
<accession>A0AAD5XXB8</accession>
<name>A0AAD5XXB8_9FUNG</name>
<proteinExistence type="predicted"/>
<dbReference type="EMBL" id="JADGJW010000119">
    <property type="protein sequence ID" value="KAJ3223730.1"/>
    <property type="molecule type" value="Genomic_DNA"/>
</dbReference>
<evidence type="ECO:0000313" key="2">
    <source>
        <dbReference type="EMBL" id="KAJ3223730.1"/>
    </source>
</evidence>
<gene>
    <name evidence="2" type="ORF">HK099_000750</name>
</gene>
<dbReference type="Proteomes" id="UP001211065">
    <property type="component" value="Unassembled WGS sequence"/>
</dbReference>
<feature type="transmembrane region" description="Helical" evidence="1">
    <location>
        <begin position="26"/>
        <end position="46"/>
    </location>
</feature>
<evidence type="ECO:0000313" key="3">
    <source>
        <dbReference type="Proteomes" id="UP001211065"/>
    </source>
</evidence>
<comment type="caution">
    <text evidence="2">The sequence shown here is derived from an EMBL/GenBank/DDBJ whole genome shotgun (WGS) entry which is preliminary data.</text>
</comment>
<keyword evidence="1" id="KW-1133">Transmembrane helix</keyword>
<evidence type="ECO:0000256" key="1">
    <source>
        <dbReference type="SAM" id="Phobius"/>
    </source>
</evidence>
<keyword evidence="1" id="KW-0472">Membrane</keyword>
<dbReference type="AlphaFoldDB" id="A0AAD5XXB8"/>
<feature type="transmembrane region" description="Helical" evidence="1">
    <location>
        <begin position="77"/>
        <end position="98"/>
    </location>
</feature>